<reference evidence="2" key="1">
    <citation type="journal article" date="2013" name="Stand. Genomic Sci.">
        <title>Complete genome sequence of Coriobacterium glomerans type strain (PW2(T)) from the midgut of Pyrrhocoris apterus L. (red soldier bug).</title>
        <authorList>
            <person name="Stackebrandt E."/>
            <person name="Zeytun A."/>
            <person name="Lapidus A."/>
            <person name="Nolan M."/>
            <person name="Lucas S."/>
            <person name="Hammon N."/>
            <person name="Deshpande S."/>
            <person name="Cheng J.F."/>
            <person name="Tapia R."/>
            <person name="Goodwin L.A."/>
            <person name="Pitluck S."/>
            <person name="Liolios K."/>
            <person name="Pagani I."/>
            <person name="Ivanova N."/>
            <person name="Mavromatis K."/>
            <person name="Mikhailova N."/>
            <person name="Huntemann M."/>
            <person name="Pati A."/>
            <person name="Chen A."/>
            <person name="Palaniappan K."/>
            <person name="Chang Y.J."/>
            <person name="Land M."/>
            <person name="Hauser L."/>
            <person name="Rohde M."/>
            <person name="Pukall R."/>
            <person name="Goker M."/>
            <person name="Detter J.C."/>
            <person name="Woyke T."/>
            <person name="Bristow J."/>
            <person name="Eisen J.A."/>
            <person name="Markowitz V."/>
            <person name="Hugenholtz P."/>
            <person name="Kyrpides N.C."/>
            <person name="Klenk H.P."/>
        </authorList>
    </citation>
    <scope>NUCLEOTIDE SEQUENCE</scope>
    <source>
        <strain evidence="2">ATCC 49209 / DSM 20642 / JCM 10262 / PW2</strain>
    </source>
</reference>
<dbReference type="STRING" id="700015.Corgl_0411"/>
<dbReference type="PANTHER" id="PTHR11122">
    <property type="entry name" value="APOSPORY-ASSOCIATED PROTEIN C-RELATED"/>
    <property type="match status" value="1"/>
</dbReference>
<gene>
    <name evidence="1" type="ordered locus">Corgl_0411</name>
</gene>
<dbReference type="AlphaFoldDB" id="F2NAK2"/>
<dbReference type="EMBL" id="CP002628">
    <property type="protein sequence ID" value="AEB06529.1"/>
    <property type="molecule type" value="Genomic_DNA"/>
</dbReference>
<proteinExistence type="predicted"/>
<evidence type="ECO:0000313" key="2">
    <source>
        <dbReference type="Proteomes" id="UP000006851"/>
    </source>
</evidence>
<dbReference type="RefSeq" id="WP_013708272.1">
    <property type="nucleotide sequence ID" value="NC_015389.1"/>
</dbReference>
<dbReference type="InterPro" id="IPR014718">
    <property type="entry name" value="GH-type_carb-bd"/>
</dbReference>
<dbReference type="InterPro" id="IPR011013">
    <property type="entry name" value="Gal_mutarotase_sf_dom"/>
</dbReference>
<protein>
    <submittedName>
        <fullName evidence="1">Aldose 1-epimerase</fullName>
    </submittedName>
</protein>
<dbReference type="KEGG" id="cgo:Corgl_0411"/>
<sequence>MEHVLTDGELSVTLSTTGGSLTSIKAAGREYLWQADPRVWSGQAPICFPICGGLREGRAETTDGSRIELSRHGFTRGREFALVDARDAMAAMRLTSTPELLSQYPFPFEFVARYTLGRVAGALDVSYEITNVGERDMPFFVGGHPAFRCPLSCEEDFTDYLIRFDEPEVETVPRAEVDTGLIDVSDRSEGPQRGRDLPLSHELFAVSETIYDRLASRGATLLSRRGTHGVRLTFPDMPYLIVWSKPAGDFVAIEPWGGLSTCSDEDDIFEHKRGCLIARPGETVTRGFTIEVF</sequence>
<accession>F2NAK2</accession>
<dbReference type="GO" id="GO:0016853">
    <property type="term" value="F:isomerase activity"/>
    <property type="evidence" value="ECO:0007669"/>
    <property type="project" value="InterPro"/>
</dbReference>
<dbReference type="CDD" id="cd09024">
    <property type="entry name" value="Aldose_epim_lacX"/>
    <property type="match status" value="1"/>
</dbReference>
<dbReference type="PANTHER" id="PTHR11122:SF13">
    <property type="entry name" value="GLUCOSE-6-PHOSPHATE 1-EPIMERASE"/>
    <property type="match status" value="1"/>
</dbReference>
<dbReference type="GO" id="GO:0005975">
    <property type="term" value="P:carbohydrate metabolic process"/>
    <property type="evidence" value="ECO:0007669"/>
    <property type="project" value="InterPro"/>
</dbReference>
<dbReference type="GO" id="GO:0030246">
    <property type="term" value="F:carbohydrate binding"/>
    <property type="evidence" value="ECO:0007669"/>
    <property type="project" value="InterPro"/>
</dbReference>
<organism evidence="1 2">
    <name type="scientific">Coriobacterium glomerans (strain ATCC 49209 / DSM 20642 / JCM 10262 / PW2)</name>
    <dbReference type="NCBI Taxonomy" id="700015"/>
    <lineage>
        <taxon>Bacteria</taxon>
        <taxon>Bacillati</taxon>
        <taxon>Actinomycetota</taxon>
        <taxon>Coriobacteriia</taxon>
        <taxon>Coriobacteriales</taxon>
        <taxon>Coriobacteriaceae</taxon>
        <taxon>Coriobacterium</taxon>
    </lineage>
</organism>
<dbReference type="Gene3D" id="2.70.98.10">
    <property type="match status" value="1"/>
</dbReference>
<keyword evidence="2" id="KW-1185">Reference proteome</keyword>
<name>F2NAK2_CORGP</name>
<dbReference type="Pfam" id="PF01263">
    <property type="entry name" value="Aldose_epim"/>
    <property type="match status" value="1"/>
</dbReference>
<dbReference type="SUPFAM" id="SSF74650">
    <property type="entry name" value="Galactose mutarotase-like"/>
    <property type="match status" value="1"/>
</dbReference>
<evidence type="ECO:0000313" key="1">
    <source>
        <dbReference type="EMBL" id="AEB06529.1"/>
    </source>
</evidence>
<dbReference type="OrthoDB" id="9795355at2"/>
<dbReference type="InterPro" id="IPR037481">
    <property type="entry name" value="LacX"/>
</dbReference>
<dbReference type="Proteomes" id="UP000006851">
    <property type="component" value="Chromosome"/>
</dbReference>
<dbReference type="InterPro" id="IPR008183">
    <property type="entry name" value="Aldose_1/G6P_1-epimerase"/>
</dbReference>
<dbReference type="eggNOG" id="COG2017">
    <property type="taxonomic scope" value="Bacteria"/>
</dbReference>
<dbReference type="HOGENOM" id="CLU_057834_1_0_11"/>